<dbReference type="Proteomes" id="UP000298805">
    <property type="component" value="Chromosome"/>
</dbReference>
<dbReference type="PANTHER" id="PTHR35335">
    <property type="entry name" value="UPF0716 PROTEIN FXSA"/>
    <property type="match status" value="1"/>
</dbReference>
<protein>
    <submittedName>
        <fullName evidence="3">2-isopropylmalate synthase/UPF0716 protein FxsA</fullName>
    </submittedName>
    <submittedName>
        <fullName evidence="2">FxsA family protein</fullName>
    </submittedName>
</protein>
<dbReference type="PANTHER" id="PTHR35335:SF1">
    <property type="entry name" value="UPF0716 PROTEIN FXSA"/>
    <property type="match status" value="1"/>
</dbReference>
<dbReference type="Proteomes" id="UP000272781">
    <property type="component" value="Unassembled WGS sequence"/>
</dbReference>
<feature type="transmembrane region" description="Helical" evidence="1">
    <location>
        <begin position="73"/>
        <end position="98"/>
    </location>
</feature>
<evidence type="ECO:0000313" key="4">
    <source>
        <dbReference type="Proteomes" id="UP000272781"/>
    </source>
</evidence>
<proteinExistence type="predicted"/>
<organism evidence="3 4">
    <name type="scientific">Caminibacter pacificus</name>
    <dbReference type="NCBI Taxonomy" id="1424653"/>
    <lineage>
        <taxon>Bacteria</taxon>
        <taxon>Pseudomonadati</taxon>
        <taxon>Campylobacterota</taxon>
        <taxon>Epsilonproteobacteria</taxon>
        <taxon>Nautiliales</taxon>
        <taxon>Nautiliaceae</taxon>
        <taxon>Caminibacter</taxon>
    </lineage>
</organism>
<dbReference type="InterPro" id="IPR007313">
    <property type="entry name" value="FxsA"/>
</dbReference>
<name>A0AAJ4UYR9_9BACT</name>
<reference evidence="3 4" key="2">
    <citation type="submission" date="2018-11" db="EMBL/GenBank/DDBJ databases">
        <title>Genomic Encyclopedia of Type Strains, Phase IV (KMG-IV): sequencing the most valuable type-strain genomes for metagenomic binning, comparative biology and taxonomic classification.</title>
        <authorList>
            <person name="Goeker M."/>
        </authorList>
    </citation>
    <scope>NUCLEOTIDE SEQUENCE [LARGE SCALE GENOMIC DNA]</scope>
    <source>
        <strain evidence="3 4">DSM 27783</strain>
    </source>
</reference>
<evidence type="ECO:0000256" key="1">
    <source>
        <dbReference type="SAM" id="Phobius"/>
    </source>
</evidence>
<dbReference type="EMBL" id="CP027432">
    <property type="protein sequence ID" value="QCI28122.1"/>
    <property type="molecule type" value="Genomic_DNA"/>
</dbReference>
<keyword evidence="5" id="KW-1185">Reference proteome</keyword>
<dbReference type="NCBIfam" id="NF008528">
    <property type="entry name" value="PRK11463.1-2"/>
    <property type="match status" value="1"/>
</dbReference>
<evidence type="ECO:0000313" key="5">
    <source>
        <dbReference type="Proteomes" id="UP000298805"/>
    </source>
</evidence>
<dbReference type="Pfam" id="PF04186">
    <property type="entry name" value="FxsA"/>
    <property type="match status" value="1"/>
</dbReference>
<feature type="transmembrane region" description="Helical" evidence="1">
    <location>
        <begin position="27"/>
        <end position="53"/>
    </location>
</feature>
<gene>
    <name evidence="2" type="ORF">C6V80_03875</name>
    <name evidence="3" type="ORF">EDC58_0652</name>
</gene>
<reference evidence="5" key="1">
    <citation type="submission" date="2018-03" db="EMBL/GenBank/DDBJ databases">
        <title>A comparative analysis of the Nautiliaceae.</title>
        <authorList>
            <person name="Grosche A."/>
            <person name="Smedile F."/>
            <person name="Vetriani C."/>
        </authorList>
    </citation>
    <scope>NUCLEOTIDE SEQUENCE [LARGE SCALE GENOMIC DNA]</scope>
    <source>
        <strain evidence="5">TB6</strain>
    </source>
</reference>
<accession>A0AAJ4UYR9</accession>
<evidence type="ECO:0000313" key="2">
    <source>
        <dbReference type="EMBL" id="QCI28122.1"/>
    </source>
</evidence>
<evidence type="ECO:0000313" key="3">
    <source>
        <dbReference type="EMBL" id="ROR41167.1"/>
    </source>
</evidence>
<sequence>MALLYFLAYLFFEILFSYEFAKIFTPIGLFIEVIVTAIVGVYILRTLHFSLAVEMQKVMRMEMTQEEFMTAGLFRLIGAFLLIIPGVFSDILGILFLMEPIARWFAKKFLKPKTTHYQNYHTSSDDDIIDVEIVEIIEKKD</sequence>
<keyword evidence="1" id="KW-1133">Transmembrane helix</keyword>
<dbReference type="AlphaFoldDB" id="A0AAJ4UYR9"/>
<keyword evidence="1" id="KW-0472">Membrane</keyword>
<dbReference type="EMBL" id="RJVK01000001">
    <property type="protein sequence ID" value="ROR41167.1"/>
    <property type="molecule type" value="Genomic_DNA"/>
</dbReference>
<dbReference type="GO" id="GO:0016020">
    <property type="term" value="C:membrane"/>
    <property type="evidence" value="ECO:0007669"/>
    <property type="project" value="InterPro"/>
</dbReference>
<dbReference type="RefSeq" id="WP_123352063.1">
    <property type="nucleotide sequence ID" value="NZ_CP027432.2"/>
</dbReference>
<reference evidence="2" key="3">
    <citation type="submission" date="2019-06" db="EMBL/GenBank/DDBJ databases">
        <title>A comparative analysis of the Nautiliaceae.</title>
        <authorList>
            <person name="Grosche A."/>
            <person name="Smedile F."/>
            <person name="Vetriani C."/>
        </authorList>
    </citation>
    <scope>NUCLEOTIDE SEQUENCE</scope>
    <source>
        <strain evidence="2">TB6</strain>
    </source>
</reference>
<keyword evidence="1" id="KW-0812">Transmembrane</keyword>